<comment type="caution">
    <text evidence="1">The sequence shown here is derived from an EMBL/GenBank/DDBJ whole genome shotgun (WGS) entry which is preliminary data.</text>
</comment>
<dbReference type="EMBL" id="CM042058">
    <property type="protein sequence ID" value="KAI3685676.1"/>
    <property type="molecule type" value="Genomic_DNA"/>
</dbReference>
<reference evidence="2" key="1">
    <citation type="journal article" date="2022" name="Mol. Ecol. Resour.">
        <title>The genomes of chicory, endive, great burdock and yacon provide insights into Asteraceae palaeo-polyploidization history and plant inulin production.</title>
        <authorList>
            <person name="Fan W."/>
            <person name="Wang S."/>
            <person name="Wang H."/>
            <person name="Wang A."/>
            <person name="Jiang F."/>
            <person name="Liu H."/>
            <person name="Zhao H."/>
            <person name="Xu D."/>
            <person name="Zhang Y."/>
        </authorList>
    </citation>
    <scope>NUCLEOTIDE SEQUENCE [LARGE SCALE GENOMIC DNA]</scope>
    <source>
        <strain evidence="2">cv. Niubang</strain>
    </source>
</reference>
<proteinExistence type="predicted"/>
<sequence>MVTSLFQMVRCMKLRETRQVFVGNWYGLDEKNTSVQMEDLDELPFFSLCKVAKATDNFSINNKIREGGFGPVYKVFYLTIKVPGLPRWLYLERRGVSFFVRSAFLSSPLPLHCCHPHCTLAVAAALPPSPQLSKRLWLSEAIIA</sequence>
<evidence type="ECO:0000313" key="2">
    <source>
        <dbReference type="Proteomes" id="UP001055879"/>
    </source>
</evidence>
<gene>
    <name evidence="1" type="ORF">L6452_34931</name>
</gene>
<organism evidence="1 2">
    <name type="scientific">Arctium lappa</name>
    <name type="common">Greater burdock</name>
    <name type="synonym">Lappa major</name>
    <dbReference type="NCBI Taxonomy" id="4217"/>
    <lineage>
        <taxon>Eukaryota</taxon>
        <taxon>Viridiplantae</taxon>
        <taxon>Streptophyta</taxon>
        <taxon>Embryophyta</taxon>
        <taxon>Tracheophyta</taxon>
        <taxon>Spermatophyta</taxon>
        <taxon>Magnoliopsida</taxon>
        <taxon>eudicotyledons</taxon>
        <taxon>Gunneridae</taxon>
        <taxon>Pentapetalae</taxon>
        <taxon>asterids</taxon>
        <taxon>campanulids</taxon>
        <taxon>Asterales</taxon>
        <taxon>Asteraceae</taxon>
        <taxon>Carduoideae</taxon>
        <taxon>Cardueae</taxon>
        <taxon>Arctiinae</taxon>
        <taxon>Arctium</taxon>
    </lineage>
</organism>
<dbReference type="Proteomes" id="UP001055879">
    <property type="component" value="Linkage Group LG12"/>
</dbReference>
<evidence type="ECO:0000313" key="1">
    <source>
        <dbReference type="EMBL" id="KAI3685676.1"/>
    </source>
</evidence>
<accession>A0ACB8YKN5</accession>
<reference evidence="1 2" key="2">
    <citation type="journal article" date="2022" name="Mol. Ecol. Resour.">
        <title>The genomes of chicory, endive, great burdock and yacon provide insights into Asteraceae paleo-polyploidization history and plant inulin production.</title>
        <authorList>
            <person name="Fan W."/>
            <person name="Wang S."/>
            <person name="Wang H."/>
            <person name="Wang A."/>
            <person name="Jiang F."/>
            <person name="Liu H."/>
            <person name="Zhao H."/>
            <person name="Xu D."/>
            <person name="Zhang Y."/>
        </authorList>
    </citation>
    <scope>NUCLEOTIDE SEQUENCE [LARGE SCALE GENOMIC DNA]</scope>
    <source>
        <strain evidence="2">cv. Niubang</strain>
    </source>
</reference>
<protein>
    <submittedName>
        <fullName evidence="1">Uncharacterized protein</fullName>
    </submittedName>
</protein>
<name>A0ACB8YKN5_ARCLA</name>
<keyword evidence="2" id="KW-1185">Reference proteome</keyword>